<comment type="caution">
    <text evidence="2">The sequence shown here is derived from an EMBL/GenBank/DDBJ whole genome shotgun (WGS) entry which is preliminary data.</text>
</comment>
<name>A0A6N6MXM1_9BACT</name>
<organism evidence="2 3">
    <name type="scientific">Pseudodesulfovibrio senegalensis</name>
    <dbReference type="NCBI Taxonomy" id="1721087"/>
    <lineage>
        <taxon>Bacteria</taxon>
        <taxon>Pseudomonadati</taxon>
        <taxon>Thermodesulfobacteriota</taxon>
        <taxon>Desulfovibrionia</taxon>
        <taxon>Desulfovibrionales</taxon>
        <taxon>Desulfovibrionaceae</taxon>
    </lineage>
</organism>
<accession>A0A6N6MXM1</accession>
<feature type="chain" id="PRO_5027051192" evidence="1">
    <location>
        <begin position="20"/>
        <end position="113"/>
    </location>
</feature>
<evidence type="ECO:0000256" key="1">
    <source>
        <dbReference type="SAM" id="SignalP"/>
    </source>
</evidence>
<keyword evidence="3" id="KW-1185">Reference proteome</keyword>
<reference evidence="2 3" key="1">
    <citation type="journal article" date="2017" name="Int. J. Syst. Evol. Microbiol.">
        <title>Desulfovibrio senegalensis sp. nov., a mesophilic sulfate reducer isolated from marine sediment.</title>
        <authorList>
            <person name="Thioye A."/>
            <person name="Gam Z.B.A."/>
            <person name="Mbengue M."/>
            <person name="Cayol J.L."/>
            <person name="Joseph-Bartoli M."/>
            <person name="Toure-Kane C."/>
            <person name="Labat M."/>
        </authorList>
    </citation>
    <scope>NUCLEOTIDE SEQUENCE [LARGE SCALE GENOMIC DNA]</scope>
    <source>
        <strain evidence="2 3">DSM 101509</strain>
    </source>
</reference>
<dbReference type="EMBL" id="WAIE01000011">
    <property type="protein sequence ID" value="KAB1437325.1"/>
    <property type="molecule type" value="Genomic_DNA"/>
</dbReference>
<dbReference type="AlphaFoldDB" id="A0A6N6MXM1"/>
<evidence type="ECO:0000313" key="3">
    <source>
        <dbReference type="Proteomes" id="UP000438699"/>
    </source>
</evidence>
<sequence>MKKIIFIIVFLFLPVLGFAQQHPLAETDSGGTYPLAEPKKQQEKQCREILTCEFRGTNGDAFSNGDLWNKPLKCSNCSGKVYEGPLKKIIPFYEIIDFETSPGVIRLLLKLKH</sequence>
<keyword evidence="1" id="KW-0732">Signal</keyword>
<gene>
    <name evidence="2" type="ORF">F8A88_15475</name>
</gene>
<dbReference type="RefSeq" id="WP_151152092.1">
    <property type="nucleotide sequence ID" value="NZ_WAIE01000011.1"/>
</dbReference>
<feature type="signal peptide" evidence="1">
    <location>
        <begin position="1"/>
        <end position="19"/>
    </location>
</feature>
<protein>
    <submittedName>
        <fullName evidence="2">Uncharacterized protein</fullName>
    </submittedName>
</protein>
<evidence type="ECO:0000313" key="2">
    <source>
        <dbReference type="EMBL" id="KAB1437325.1"/>
    </source>
</evidence>
<dbReference type="Proteomes" id="UP000438699">
    <property type="component" value="Unassembled WGS sequence"/>
</dbReference>
<proteinExistence type="predicted"/>